<dbReference type="Proteomes" id="UP000236321">
    <property type="component" value="Unassembled WGS sequence"/>
</dbReference>
<comment type="caution">
    <text evidence="1">The sequence shown here is derived from an EMBL/GenBank/DDBJ whole genome shotgun (WGS) entry which is preliminary data.</text>
</comment>
<reference evidence="2" key="1">
    <citation type="submission" date="2017-12" db="EMBL/GenBank/DDBJ databases">
        <title>Improved Draft Genome Sequence of Microcystis aeruginosa NIES-298, a Microcystin-Producing Cyanobacterium from Lake Kasumigaura, Japan.</title>
        <authorList>
            <person name="Yamaguchi H."/>
            <person name="Suzuki S."/>
            <person name="Kawachi M."/>
        </authorList>
    </citation>
    <scope>NUCLEOTIDE SEQUENCE [LARGE SCALE GENOMIC DNA]</scope>
    <source>
        <strain evidence="2">NIES-298</strain>
    </source>
</reference>
<dbReference type="RefSeq" id="WP_103113397.1">
    <property type="nucleotide sequence ID" value="NZ_BEIU01000011.1"/>
</dbReference>
<evidence type="ECO:0000313" key="1">
    <source>
        <dbReference type="EMBL" id="GBD55285.1"/>
    </source>
</evidence>
<proteinExistence type="predicted"/>
<name>A0A2H6BYL6_MICAE</name>
<dbReference type="GO" id="GO:0004609">
    <property type="term" value="F:phosphatidylserine decarboxylase activity"/>
    <property type="evidence" value="ECO:0007669"/>
    <property type="project" value="InterPro"/>
</dbReference>
<gene>
    <name evidence="1" type="ORF">BGM30_43780</name>
</gene>
<sequence>MNTNHNQSYGRLKWKAVSAREAQHLNEQGVSSSIPQGPKFLKELPPDSAVYEPKQPITKKLKKLIDDYAYGGAFQSAILKIRQQRIPELDRIHNLYQFYYYIDALVTWIPGLRVWEWQGDIYHERTDYLHLTQFYYYFNQPELVSLQSPIAPFTGEALTPLSLWLREFAVEWGEFLDTPESANHLVTYKFGPEYTYQDYNGGENGIENYKTFNEWFSRTFKDINRQRPVAQPDDPRIIVFPAESTFVGQWTITTRVGEPMPAESSIVVKHVEWPIPELLKGSKYAQDFEGGIFVHSFLNVFDYHRQHAPAAGRIIEAKFIPGQVYLDVQLDLLDAEGRADENSSLANVAMPHRYLDAQDATDYQFVQCRGLFVLETAIGKIAVLPIGMAQVSSVVFVKPGTQELIRLTKQEKKGRSYDEQVALINEKVRQEVVGKTVSKGEMISTFLFGGSDIVMVFERQSNVNITATVGVHYPVRSQYAYSNIAKLLSF</sequence>
<dbReference type="EMBL" id="BEYQ01000019">
    <property type="protein sequence ID" value="GBD55285.1"/>
    <property type="molecule type" value="Genomic_DNA"/>
</dbReference>
<dbReference type="InterPro" id="IPR003817">
    <property type="entry name" value="PS_Dcarbxylase"/>
</dbReference>
<accession>A0A2H6BYL6</accession>
<evidence type="ECO:0000313" key="2">
    <source>
        <dbReference type="Proteomes" id="UP000236321"/>
    </source>
</evidence>
<dbReference type="AlphaFoldDB" id="A0A2H6BYL6"/>
<dbReference type="PANTHER" id="PTHR10067">
    <property type="entry name" value="PHOSPHATIDYLSERINE DECARBOXYLASE"/>
    <property type="match status" value="1"/>
</dbReference>
<dbReference type="PANTHER" id="PTHR10067:SF13">
    <property type="entry name" value="PHOSPHATIDYLSERINE DECARBOXYLASE"/>
    <property type="match status" value="1"/>
</dbReference>
<protein>
    <submittedName>
        <fullName evidence="1">Phosphatidylserine decarboxylase</fullName>
    </submittedName>
</protein>
<organism evidence="1 2">
    <name type="scientific">Microcystis aeruginosa NIES-298</name>
    <dbReference type="NCBI Taxonomy" id="449468"/>
    <lineage>
        <taxon>Bacteria</taxon>
        <taxon>Bacillati</taxon>
        <taxon>Cyanobacteriota</taxon>
        <taxon>Cyanophyceae</taxon>
        <taxon>Oscillatoriophycideae</taxon>
        <taxon>Chroococcales</taxon>
        <taxon>Microcystaceae</taxon>
        <taxon>Microcystis</taxon>
    </lineage>
</organism>
<dbReference type="Pfam" id="PF02666">
    <property type="entry name" value="PS_Dcarbxylase"/>
    <property type="match status" value="1"/>
</dbReference>
<dbReference type="GO" id="GO:0008654">
    <property type="term" value="P:phospholipid biosynthetic process"/>
    <property type="evidence" value="ECO:0007669"/>
    <property type="project" value="InterPro"/>
</dbReference>